<organism evidence="4 5">
    <name type="scientific">Amycolatopsis japonica</name>
    <dbReference type="NCBI Taxonomy" id="208439"/>
    <lineage>
        <taxon>Bacteria</taxon>
        <taxon>Bacillati</taxon>
        <taxon>Actinomycetota</taxon>
        <taxon>Actinomycetes</taxon>
        <taxon>Pseudonocardiales</taxon>
        <taxon>Pseudonocardiaceae</taxon>
        <taxon>Amycolatopsis</taxon>
        <taxon>Amycolatopsis japonica group</taxon>
    </lineage>
</organism>
<dbReference type="eggNOG" id="COG4122">
    <property type="taxonomic scope" value="Bacteria"/>
</dbReference>
<dbReference type="EC" id="2.1.1.104" evidence="4"/>
<protein>
    <submittedName>
        <fullName evidence="4">Caffeoyl-CoA O-methyltransferase</fullName>
        <ecNumber evidence="4">2.1.1.104</ecNumber>
    </submittedName>
</protein>
<dbReference type="GO" id="GO:0042409">
    <property type="term" value="F:caffeoyl-CoA O-methyltransferase activity"/>
    <property type="evidence" value="ECO:0007669"/>
    <property type="project" value="UniProtKB-EC"/>
</dbReference>
<reference evidence="4 5" key="1">
    <citation type="journal article" date="2014" name="J. Biotechnol.">
        <title>Complete genome sequence of the actinobacterium Amycolatopsis japonica MG417-CF17(T) (=DSM 44213T) producing (S,S)-N,N'-ethylenediaminedisuccinic acid.</title>
        <authorList>
            <person name="Stegmann E."/>
            <person name="Albersmeier A."/>
            <person name="Spohn M."/>
            <person name="Gert H."/>
            <person name="Weber T."/>
            <person name="Wohlleben W."/>
            <person name="Kalinowski J."/>
            <person name="Ruckert C."/>
        </authorList>
    </citation>
    <scope>NUCLEOTIDE SEQUENCE [LARGE SCALE GENOMIC DNA]</scope>
    <source>
        <strain evidence="5">MG417-CF17 (DSM 44213)</strain>
    </source>
</reference>
<evidence type="ECO:0000256" key="2">
    <source>
        <dbReference type="ARBA" id="ARBA00022679"/>
    </source>
</evidence>
<evidence type="ECO:0000256" key="1">
    <source>
        <dbReference type="ARBA" id="ARBA00022603"/>
    </source>
</evidence>
<dbReference type="Proteomes" id="UP000028492">
    <property type="component" value="Chromosome"/>
</dbReference>
<dbReference type="Gene3D" id="3.40.50.150">
    <property type="entry name" value="Vaccinia Virus protein VP39"/>
    <property type="match status" value="1"/>
</dbReference>
<dbReference type="CDD" id="cd02440">
    <property type="entry name" value="AdoMet_MTases"/>
    <property type="match status" value="1"/>
</dbReference>
<dbReference type="SUPFAM" id="SSF53335">
    <property type="entry name" value="S-adenosyl-L-methionine-dependent methyltransferases"/>
    <property type="match status" value="1"/>
</dbReference>
<dbReference type="RefSeq" id="WP_038512338.1">
    <property type="nucleotide sequence ID" value="NZ_CP008953.1"/>
</dbReference>
<dbReference type="EMBL" id="CP008953">
    <property type="protein sequence ID" value="AIG76111.1"/>
    <property type="molecule type" value="Genomic_DNA"/>
</dbReference>
<gene>
    <name evidence="4" type="ORF">AJAP_16190</name>
</gene>
<dbReference type="PROSITE" id="PS51682">
    <property type="entry name" value="SAM_OMT_I"/>
    <property type="match status" value="1"/>
</dbReference>
<accession>A0A075UUM4</accession>
<dbReference type="STRING" id="208439.AJAP_16190"/>
<name>A0A075UUM4_9PSEU</name>
<dbReference type="Pfam" id="PF01596">
    <property type="entry name" value="Methyltransf_3"/>
    <property type="match status" value="1"/>
</dbReference>
<evidence type="ECO:0000313" key="4">
    <source>
        <dbReference type="EMBL" id="AIG76111.1"/>
    </source>
</evidence>
<dbReference type="HOGENOM" id="CLU_067676_1_2_11"/>
<keyword evidence="1 4" id="KW-0489">Methyltransferase</keyword>
<dbReference type="AlphaFoldDB" id="A0A075UUM4"/>
<dbReference type="InterPro" id="IPR002935">
    <property type="entry name" value="SAM_O-MeTrfase"/>
</dbReference>
<dbReference type="GO" id="GO:0032259">
    <property type="term" value="P:methylation"/>
    <property type="evidence" value="ECO:0007669"/>
    <property type="project" value="UniProtKB-KW"/>
</dbReference>
<evidence type="ECO:0000256" key="3">
    <source>
        <dbReference type="ARBA" id="ARBA00022691"/>
    </source>
</evidence>
<keyword evidence="3" id="KW-0949">S-adenosyl-L-methionine</keyword>
<dbReference type="PANTHER" id="PTHR10509">
    <property type="entry name" value="O-METHYLTRANSFERASE-RELATED"/>
    <property type="match status" value="1"/>
</dbReference>
<dbReference type="KEGG" id="aja:AJAP_16190"/>
<proteinExistence type="predicted"/>
<dbReference type="InterPro" id="IPR029063">
    <property type="entry name" value="SAM-dependent_MTases_sf"/>
</dbReference>
<sequence length="230" mass="24883">MGSSTPFAELKHVSVDQATRDYLLESCTPPDPAVSALIERTEAVGDAAGMMVPAEQLQLLTMLTGLLQATTVVDVGTFTGLSALAFARGLSAGGRVITCDVTDKWIELAREHWERAGVADRIDFRLGPAGRTLQNLAEDTVADLVFVDADKMNYLKYYEAAVPLLRRGGLLVADNVLLDGLVLDPELAEPGLPRRCAETLRVFNARLAADDRFETVMLPIADGLTIARKR</sequence>
<evidence type="ECO:0000313" key="5">
    <source>
        <dbReference type="Proteomes" id="UP000028492"/>
    </source>
</evidence>
<dbReference type="PANTHER" id="PTHR10509:SF14">
    <property type="entry name" value="CAFFEOYL-COA O-METHYLTRANSFERASE 3-RELATED"/>
    <property type="match status" value="1"/>
</dbReference>
<keyword evidence="5" id="KW-1185">Reference proteome</keyword>
<dbReference type="InterPro" id="IPR050362">
    <property type="entry name" value="Cation-dep_OMT"/>
</dbReference>
<keyword evidence="2 4" id="KW-0808">Transferase</keyword>